<keyword evidence="5 6" id="KW-0472">Membrane</keyword>
<dbReference type="PANTHER" id="PTHR33885:SF3">
    <property type="entry name" value="PHAGE SHOCK PROTEIN C"/>
    <property type="match status" value="1"/>
</dbReference>
<evidence type="ECO:0000256" key="5">
    <source>
        <dbReference type="ARBA" id="ARBA00023136"/>
    </source>
</evidence>
<dbReference type="Pfam" id="PF04024">
    <property type="entry name" value="PspC"/>
    <property type="match status" value="1"/>
</dbReference>
<evidence type="ECO:0000259" key="7">
    <source>
        <dbReference type="Pfam" id="PF04024"/>
    </source>
</evidence>
<evidence type="ECO:0000256" key="6">
    <source>
        <dbReference type="SAM" id="Phobius"/>
    </source>
</evidence>
<feature type="domain" description="Phage shock protein PspC N-terminal" evidence="7">
    <location>
        <begin position="2"/>
        <end position="59"/>
    </location>
</feature>
<gene>
    <name evidence="8" type="ORF">UR08_11810</name>
</gene>
<dbReference type="InterPro" id="IPR052027">
    <property type="entry name" value="PspC"/>
</dbReference>
<evidence type="ECO:0000256" key="4">
    <source>
        <dbReference type="ARBA" id="ARBA00022989"/>
    </source>
</evidence>
<keyword evidence="9" id="KW-1185">Reference proteome</keyword>
<keyword evidence="3 6" id="KW-0812">Transmembrane</keyword>
<comment type="caution">
    <text evidence="8">The sequence shown here is derived from an EMBL/GenBank/DDBJ whole genome shotgun (WGS) entry which is preliminary data.</text>
</comment>
<dbReference type="InterPro" id="IPR007168">
    <property type="entry name" value="Phageshock_PspC_N"/>
</dbReference>
<evidence type="ECO:0000313" key="9">
    <source>
        <dbReference type="Proteomes" id="UP000257055"/>
    </source>
</evidence>
<dbReference type="AlphaFoldDB" id="A0A3D8TL74"/>
<dbReference type="GO" id="GO:0005886">
    <property type="term" value="C:plasma membrane"/>
    <property type="evidence" value="ECO:0007669"/>
    <property type="project" value="UniProtKB-SubCell"/>
</dbReference>
<proteinExistence type="predicted"/>
<evidence type="ECO:0000256" key="3">
    <source>
        <dbReference type="ARBA" id="ARBA00022692"/>
    </source>
</evidence>
<comment type="subcellular location">
    <subcellularLocation>
        <location evidence="1">Cell membrane</location>
        <topology evidence="1">Single-pass membrane protein</topology>
    </subcellularLocation>
</comment>
<protein>
    <submittedName>
        <fullName evidence="8">PspC family transcriptional regulator</fullName>
    </submittedName>
</protein>
<dbReference type="PANTHER" id="PTHR33885">
    <property type="entry name" value="PHAGE SHOCK PROTEIN C"/>
    <property type="match status" value="1"/>
</dbReference>
<feature type="transmembrane region" description="Helical" evidence="6">
    <location>
        <begin position="37"/>
        <end position="56"/>
    </location>
</feature>
<reference evidence="9" key="1">
    <citation type="submission" date="2015-04" db="EMBL/GenBank/DDBJ databases">
        <authorList>
            <person name="Schardt J."/>
            <person name="Mueller-Herbst S."/>
            <person name="Scherer S."/>
            <person name="Huptas C."/>
        </authorList>
    </citation>
    <scope>NUCLEOTIDE SEQUENCE [LARGE SCALE GENOMIC DNA]</scope>
    <source>
        <strain evidence="9">Kiel-L1</strain>
    </source>
</reference>
<evidence type="ECO:0000256" key="2">
    <source>
        <dbReference type="ARBA" id="ARBA00022475"/>
    </source>
</evidence>
<accession>A0A3D8TL74</accession>
<dbReference type="EMBL" id="LARY01000003">
    <property type="protein sequence ID" value="RDW99507.1"/>
    <property type="molecule type" value="Genomic_DNA"/>
</dbReference>
<keyword evidence="4 6" id="KW-1133">Transmembrane helix</keyword>
<dbReference type="Proteomes" id="UP000257055">
    <property type="component" value="Unassembled WGS sequence"/>
</dbReference>
<organism evidence="8 9">
    <name type="scientific">Listeria kieliensis</name>
    <dbReference type="NCBI Taxonomy" id="1621700"/>
    <lineage>
        <taxon>Bacteria</taxon>
        <taxon>Bacillati</taxon>
        <taxon>Bacillota</taxon>
        <taxon>Bacilli</taxon>
        <taxon>Bacillales</taxon>
        <taxon>Listeriaceae</taxon>
        <taxon>Listeria</taxon>
    </lineage>
</organism>
<keyword evidence="2" id="KW-1003">Cell membrane</keyword>
<evidence type="ECO:0000313" key="8">
    <source>
        <dbReference type="EMBL" id="RDW99507.1"/>
    </source>
</evidence>
<sequence length="65" mass="7073">MKKLTKSSEQKMLAGVCGGFAEYLGFDVTWIRLAWVVLTLIGGSGILLYIIAAIIMPKAPGSEWE</sequence>
<name>A0A3D8TL74_9LIST</name>
<dbReference type="RefSeq" id="WP_115753894.1">
    <property type="nucleotide sequence ID" value="NZ_LARY01000003.1"/>
</dbReference>
<evidence type="ECO:0000256" key="1">
    <source>
        <dbReference type="ARBA" id="ARBA00004162"/>
    </source>
</evidence>